<evidence type="ECO:0000313" key="2">
    <source>
        <dbReference type="Proteomes" id="UP000027361"/>
    </source>
</evidence>
<gene>
    <name evidence="1" type="ORF">K437DRAFT_12044</name>
</gene>
<dbReference type="InParanoid" id="A0A066VLH5"/>
<sequence>MRDSRRVAAYIVMHLPYSRCRVAHLECTRRARARCCRLWSGRTRCSDCRSCGFPTLPLASVIRMLKPLAQPPIDSRSWWREAKPLYMECNVHPIARSL</sequence>
<dbReference type="RefSeq" id="XP_013241012.1">
    <property type="nucleotide sequence ID" value="XM_013385558.1"/>
</dbReference>
<accession>A0A066VLH5</accession>
<dbReference type="GeneID" id="25261373"/>
<comment type="caution">
    <text evidence="1">The sequence shown here is derived from an EMBL/GenBank/DDBJ whole genome shotgun (WGS) entry which is preliminary data.</text>
</comment>
<reference evidence="1 2" key="1">
    <citation type="submission" date="2014-05" db="EMBL/GenBank/DDBJ databases">
        <title>Draft genome sequence of a rare smut relative, Tilletiaria anomala UBC 951.</title>
        <authorList>
            <consortium name="DOE Joint Genome Institute"/>
            <person name="Toome M."/>
            <person name="Kuo A."/>
            <person name="Henrissat B."/>
            <person name="Lipzen A."/>
            <person name="Tritt A."/>
            <person name="Yoshinaga Y."/>
            <person name="Zane M."/>
            <person name="Barry K."/>
            <person name="Grigoriev I.V."/>
            <person name="Spatafora J.W."/>
            <person name="Aimea M.C."/>
        </authorList>
    </citation>
    <scope>NUCLEOTIDE SEQUENCE [LARGE SCALE GENOMIC DNA]</scope>
    <source>
        <strain evidence="1 2">UBC 951</strain>
    </source>
</reference>
<evidence type="ECO:0000313" key="1">
    <source>
        <dbReference type="EMBL" id="KDN39405.1"/>
    </source>
</evidence>
<keyword evidence="2" id="KW-1185">Reference proteome</keyword>
<organism evidence="1 2">
    <name type="scientific">Tilletiaria anomala (strain ATCC 24038 / CBS 436.72 / UBC 951)</name>
    <dbReference type="NCBI Taxonomy" id="1037660"/>
    <lineage>
        <taxon>Eukaryota</taxon>
        <taxon>Fungi</taxon>
        <taxon>Dikarya</taxon>
        <taxon>Basidiomycota</taxon>
        <taxon>Ustilaginomycotina</taxon>
        <taxon>Exobasidiomycetes</taxon>
        <taxon>Georgefischeriales</taxon>
        <taxon>Tilletiariaceae</taxon>
        <taxon>Tilletiaria</taxon>
    </lineage>
</organism>
<dbReference type="Proteomes" id="UP000027361">
    <property type="component" value="Unassembled WGS sequence"/>
</dbReference>
<proteinExistence type="predicted"/>
<dbReference type="AlphaFoldDB" id="A0A066VLH5"/>
<dbReference type="HOGENOM" id="CLU_2335121_0_0_1"/>
<name>A0A066VLH5_TILAU</name>
<protein>
    <submittedName>
        <fullName evidence="1">Uncharacterized protein</fullName>
    </submittedName>
</protein>
<dbReference type="EMBL" id="JMSN01000105">
    <property type="protein sequence ID" value="KDN39405.1"/>
    <property type="molecule type" value="Genomic_DNA"/>
</dbReference>